<evidence type="ECO:0000313" key="1">
    <source>
        <dbReference type="EMBL" id="CAG8698785.1"/>
    </source>
</evidence>
<dbReference type="Proteomes" id="UP000789831">
    <property type="component" value="Unassembled WGS sequence"/>
</dbReference>
<keyword evidence="2" id="KW-1185">Reference proteome</keyword>
<protein>
    <submittedName>
        <fullName evidence="1">4598_t:CDS:1</fullName>
    </submittedName>
</protein>
<proteinExistence type="predicted"/>
<dbReference type="AlphaFoldDB" id="A0A9N9N2I8"/>
<sequence>HESVNQPLFGESSTTDNLLMIYETILNSMLETCVNDFDMEDVRSEIAKQVPIGCNTSPPNVVILKPGDPPNCNDNVHAACEMYRDDLPRGSNDHLYIVCNQAIFGRLISYKEIHKD</sequence>
<feature type="non-terminal residue" evidence="1">
    <location>
        <position position="116"/>
    </location>
</feature>
<feature type="non-terminal residue" evidence="1">
    <location>
        <position position="1"/>
    </location>
</feature>
<accession>A0A9N9N2I8</accession>
<reference evidence="1" key="1">
    <citation type="submission" date="2021-06" db="EMBL/GenBank/DDBJ databases">
        <authorList>
            <person name="Kallberg Y."/>
            <person name="Tangrot J."/>
            <person name="Rosling A."/>
        </authorList>
    </citation>
    <scope>NUCLEOTIDE SEQUENCE</scope>
    <source>
        <strain evidence="1">MT106</strain>
    </source>
</reference>
<organism evidence="1 2">
    <name type="scientific">Ambispora gerdemannii</name>
    <dbReference type="NCBI Taxonomy" id="144530"/>
    <lineage>
        <taxon>Eukaryota</taxon>
        <taxon>Fungi</taxon>
        <taxon>Fungi incertae sedis</taxon>
        <taxon>Mucoromycota</taxon>
        <taxon>Glomeromycotina</taxon>
        <taxon>Glomeromycetes</taxon>
        <taxon>Archaeosporales</taxon>
        <taxon>Ambisporaceae</taxon>
        <taxon>Ambispora</taxon>
    </lineage>
</organism>
<gene>
    <name evidence="1" type="ORF">AGERDE_LOCUS13401</name>
</gene>
<comment type="caution">
    <text evidence="1">The sequence shown here is derived from an EMBL/GenBank/DDBJ whole genome shotgun (WGS) entry which is preliminary data.</text>
</comment>
<dbReference type="EMBL" id="CAJVPL010017434">
    <property type="protein sequence ID" value="CAG8698785.1"/>
    <property type="molecule type" value="Genomic_DNA"/>
</dbReference>
<name>A0A9N9N2I8_9GLOM</name>
<evidence type="ECO:0000313" key="2">
    <source>
        <dbReference type="Proteomes" id="UP000789831"/>
    </source>
</evidence>
<dbReference type="OrthoDB" id="2448599at2759"/>